<evidence type="ECO:0000313" key="1">
    <source>
        <dbReference type="EMBL" id="GKG99428.1"/>
    </source>
</evidence>
<dbReference type="EMBL" id="BQNJ01000001">
    <property type="protein sequence ID" value="GKG99428.1"/>
    <property type="molecule type" value="Genomic_DNA"/>
</dbReference>
<comment type="caution">
    <text evidence="1">The sequence shown here is derived from an EMBL/GenBank/DDBJ whole genome shotgun (WGS) entry which is preliminary data.</text>
</comment>
<dbReference type="InterPro" id="IPR036388">
    <property type="entry name" value="WH-like_DNA-bd_sf"/>
</dbReference>
<evidence type="ECO:0000313" key="2">
    <source>
        <dbReference type="Proteomes" id="UP001055091"/>
    </source>
</evidence>
<reference evidence="1" key="1">
    <citation type="submission" date="2022-01" db="EMBL/GenBank/DDBJ databases">
        <title>Novel bile acid biosynthetic pathways are enriched in the microbiome of centenarians.</title>
        <authorList>
            <person name="Sato Y."/>
            <person name="Atarashi K."/>
            <person name="Plichta R.D."/>
            <person name="Arai Y."/>
            <person name="Sasajima S."/>
            <person name="Kearney M.S."/>
            <person name="Suda W."/>
            <person name="Takeshita K."/>
            <person name="Sasaki T."/>
            <person name="Okamoto S."/>
            <person name="Skelly N.A."/>
            <person name="Okamura Y."/>
            <person name="Vlamakis H."/>
            <person name="Li Y."/>
            <person name="Tanoue T."/>
            <person name="Takei H."/>
            <person name="Nittono H."/>
            <person name="Narushima S."/>
            <person name="Irie J."/>
            <person name="Itoh H."/>
            <person name="Moriya K."/>
            <person name="Sugiura Y."/>
            <person name="Suematsu M."/>
            <person name="Moritoki N."/>
            <person name="Shibata S."/>
            <person name="Littman R.D."/>
            <person name="Fischbach A.M."/>
            <person name="Uwamino Y."/>
            <person name="Inoue T."/>
            <person name="Honda A."/>
            <person name="Hattori M."/>
            <person name="Murai T."/>
            <person name="Xavier J.R."/>
            <person name="Hirose N."/>
            <person name="Honda K."/>
        </authorList>
    </citation>
    <scope>NUCLEOTIDE SEQUENCE</scope>
    <source>
        <strain evidence="1">CE91-St55</strain>
    </source>
</reference>
<dbReference type="Gene3D" id="1.10.10.10">
    <property type="entry name" value="Winged helix-like DNA-binding domain superfamily/Winged helix DNA-binding domain"/>
    <property type="match status" value="1"/>
</dbReference>
<dbReference type="Proteomes" id="UP001055091">
    <property type="component" value="Unassembled WGS sequence"/>
</dbReference>
<evidence type="ECO:0008006" key="3">
    <source>
        <dbReference type="Google" id="ProtNLM"/>
    </source>
</evidence>
<dbReference type="RefSeq" id="WP_182464901.1">
    <property type="nucleotide sequence ID" value="NZ_BQNJ01000001.1"/>
</dbReference>
<name>A0AA37JE40_9FIRM</name>
<accession>A0AA37JE40</accession>
<dbReference type="SUPFAM" id="SSF88659">
    <property type="entry name" value="Sigma3 and sigma4 domains of RNA polymerase sigma factors"/>
    <property type="match status" value="1"/>
</dbReference>
<protein>
    <recommendedName>
        <fullName evidence="3">RNA polymerase subunit sigma-70</fullName>
    </recommendedName>
</protein>
<proteinExistence type="predicted"/>
<organism evidence="1 2">
    <name type="scientific">Hungatella hathewayi</name>
    <dbReference type="NCBI Taxonomy" id="154046"/>
    <lineage>
        <taxon>Bacteria</taxon>
        <taxon>Bacillati</taxon>
        <taxon>Bacillota</taxon>
        <taxon>Clostridia</taxon>
        <taxon>Lachnospirales</taxon>
        <taxon>Lachnospiraceae</taxon>
        <taxon>Hungatella</taxon>
    </lineage>
</organism>
<dbReference type="InterPro" id="IPR013324">
    <property type="entry name" value="RNA_pol_sigma_r3/r4-like"/>
</dbReference>
<gene>
    <name evidence="1" type="ORF">CE91St55_14100</name>
</gene>
<dbReference type="AlphaFoldDB" id="A0AA37JE40"/>
<sequence>MNKEVLEQYIDACELIKETEADIRRVKKQRKTIVQDRVRGSMSEFPYAAQSFNIHGMVYAAAREPGELAAYEQLLEERKAKAEEIKVQVEAWLNTIPQRMQRITRFKYFEGLSWGEIAIRLGRNSTADGIKMEYRRFLENN</sequence>